<name>A0AAW1VKV0_RUBAR</name>
<reference evidence="1 2" key="1">
    <citation type="journal article" date="2023" name="G3 (Bethesda)">
        <title>A chromosome-length genome assembly and annotation of blackberry (Rubus argutus, cv. 'Hillquist').</title>
        <authorList>
            <person name="Bruna T."/>
            <person name="Aryal R."/>
            <person name="Dudchenko O."/>
            <person name="Sargent D.J."/>
            <person name="Mead D."/>
            <person name="Buti M."/>
            <person name="Cavallini A."/>
            <person name="Hytonen T."/>
            <person name="Andres J."/>
            <person name="Pham M."/>
            <person name="Weisz D."/>
            <person name="Mascagni F."/>
            <person name="Usai G."/>
            <person name="Natali L."/>
            <person name="Bassil N."/>
            <person name="Fernandez G.E."/>
            <person name="Lomsadze A."/>
            <person name="Armour M."/>
            <person name="Olukolu B."/>
            <person name="Poorten T."/>
            <person name="Britton C."/>
            <person name="Davik J."/>
            <person name="Ashrafi H."/>
            <person name="Aiden E.L."/>
            <person name="Borodovsky M."/>
            <person name="Worthington M."/>
        </authorList>
    </citation>
    <scope>NUCLEOTIDE SEQUENCE [LARGE SCALE GENOMIC DNA]</scope>
    <source>
        <strain evidence="1">PI 553951</strain>
    </source>
</reference>
<keyword evidence="2" id="KW-1185">Reference proteome</keyword>
<sequence length="83" mass="9610">MERWLLWLKRRMGDERRRFLGWAEQVDWAEKIKAVLWDLRGRGHGAGHMAMVWAFMGTDGGFGGSHGSDAAWYCSGKVRPWVM</sequence>
<dbReference type="EMBL" id="JBEDUW010000268">
    <property type="protein sequence ID" value="KAK9902268.1"/>
    <property type="molecule type" value="Genomic_DNA"/>
</dbReference>
<evidence type="ECO:0000313" key="1">
    <source>
        <dbReference type="EMBL" id="KAK9902268.1"/>
    </source>
</evidence>
<dbReference type="AlphaFoldDB" id="A0AAW1VKV0"/>
<gene>
    <name evidence="1" type="ORF">M0R45_001776</name>
</gene>
<proteinExistence type="predicted"/>
<comment type="caution">
    <text evidence="1">The sequence shown here is derived from an EMBL/GenBank/DDBJ whole genome shotgun (WGS) entry which is preliminary data.</text>
</comment>
<protein>
    <submittedName>
        <fullName evidence="1">Uncharacterized protein</fullName>
    </submittedName>
</protein>
<accession>A0AAW1VKV0</accession>
<organism evidence="1 2">
    <name type="scientific">Rubus argutus</name>
    <name type="common">Southern blackberry</name>
    <dbReference type="NCBI Taxonomy" id="59490"/>
    <lineage>
        <taxon>Eukaryota</taxon>
        <taxon>Viridiplantae</taxon>
        <taxon>Streptophyta</taxon>
        <taxon>Embryophyta</taxon>
        <taxon>Tracheophyta</taxon>
        <taxon>Spermatophyta</taxon>
        <taxon>Magnoliopsida</taxon>
        <taxon>eudicotyledons</taxon>
        <taxon>Gunneridae</taxon>
        <taxon>Pentapetalae</taxon>
        <taxon>rosids</taxon>
        <taxon>fabids</taxon>
        <taxon>Rosales</taxon>
        <taxon>Rosaceae</taxon>
        <taxon>Rosoideae</taxon>
        <taxon>Rosoideae incertae sedis</taxon>
        <taxon>Rubus</taxon>
    </lineage>
</organism>
<evidence type="ECO:0000313" key="2">
    <source>
        <dbReference type="Proteomes" id="UP001457282"/>
    </source>
</evidence>
<dbReference type="Proteomes" id="UP001457282">
    <property type="component" value="Unassembled WGS sequence"/>
</dbReference>